<dbReference type="Proteomes" id="UP000220353">
    <property type="component" value="Unassembled WGS sequence"/>
</dbReference>
<dbReference type="AlphaFoldDB" id="A0A2A6M7I3"/>
<dbReference type="EMBL" id="NWTC01000001">
    <property type="protein sequence ID" value="PDT50349.1"/>
    <property type="molecule type" value="Genomic_DNA"/>
</dbReference>
<proteinExistence type="predicted"/>
<gene>
    <name evidence="1" type="ORF">CO661_01480</name>
</gene>
<sequence length="173" mass="19414">MKNLLIRAFLSTIGASSAYLVSDSIARADDWGCQVILCLSNPGGPTQYAPCQPPIKRLWRELARGHAFPSCSGVGFRASRSRYEPYACDQGFRLTTRSSDRGHEASCISTAPQTASNSECHYDRADSAISSRWDHLGGERQCRRYVTRRPKVRSKPHYVDVTIEGIGRQRVWY</sequence>
<name>A0A2A6M7I3_RHIFR</name>
<accession>A0A2A6M7I3</accession>
<comment type="caution">
    <text evidence="1">The sequence shown here is derived from an EMBL/GenBank/DDBJ whole genome shotgun (WGS) entry which is preliminary data.</text>
</comment>
<dbReference type="RefSeq" id="WP_097586469.1">
    <property type="nucleotide sequence ID" value="NZ_NWTC01000001.1"/>
</dbReference>
<reference evidence="1 2" key="1">
    <citation type="submission" date="2017-09" db="EMBL/GenBank/DDBJ databases">
        <title>Comparative genomics of rhizobia isolated from Phaseolus vulgaris in China.</title>
        <authorList>
            <person name="Tong W."/>
        </authorList>
    </citation>
    <scope>NUCLEOTIDE SEQUENCE [LARGE SCALE GENOMIC DNA]</scope>
    <source>
        <strain evidence="1 2">PCH1</strain>
    </source>
</reference>
<organism evidence="1 2">
    <name type="scientific">Rhizobium fredii</name>
    <name type="common">Sinorhizobium fredii</name>
    <dbReference type="NCBI Taxonomy" id="380"/>
    <lineage>
        <taxon>Bacteria</taxon>
        <taxon>Pseudomonadati</taxon>
        <taxon>Pseudomonadota</taxon>
        <taxon>Alphaproteobacteria</taxon>
        <taxon>Hyphomicrobiales</taxon>
        <taxon>Rhizobiaceae</taxon>
        <taxon>Sinorhizobium/Ensifer group</taxon>
        <taxon>Sinorhizobium</taxon>
    </lineage>
</organism>
<protein>
    <submittedName>
        <fullName evidence="1">Uncharacterized protein</fullName>
    </submittedName>
</protein>
<evidence type="ECO:0000313" key="1">
    <source>
        <dbReference type="EMBL" id="PDT50349.1"/>
    </source>
</evidence>
<evidence type="ECO:0000313" key="2">
    <source>
        <dbReference type="Proteomes" id="UP000220353"/>
    </source>
</evidence>